<evidence type="ECO:0000256" key="1">
    <source>
        <dbReference type="SAM" id="MobiDB-lite"/>
    </source>
</evidence>
<dbReference type="Proteomes" id="UP000504640">
    <property type="component" value="Unplaced"/>
</dbReference>
<feature type="region of interest" description="Disordered" evidence="1">
    <location>
        <begin position="33"/>
        <end position="99"/>
    </location>
</feature>
<organism evidence="2 3">
    <name type="scientific">Sapajus apella</name>
    <name type="common">Brown-capped capuchin</name>
    <name type="synonym">Cebus apella</name>
    <dbReference type="NCBI Taxonomy" id="9515"/>
    <lineage>
        <taxon>Eukaryota</taxon>
        <taxon>Metazoa</taxon>
        <taxon>Chordata</taxon>
        <taxon>Craniata</taxon>
        <taxon>Vertebrata</taxon>
        <taxon>Euteleostomi</taxon>
        <taxon>Mammalia</taxon>
        <taxon>Eutheria</taxon>
        <taxon>Euarchontoglires</taxon>
        <taxon>Primates</taxon>
        <taxon>Haplorrhini</taxon>
        <taxon>Platyrrhini</taxon>
        <taxon>Cebidae</taxon>
        <taxon>Cebinae</taxon>
        <taxon>Sapajus</taxon>
    </lineage>
</organism>
<reference evidence="3" key="1">
    <citation type="submission" date="2025-08" db="UniProtKB">
        <authorList>
            <consortium name="RefSeq"/>
        </authorList>
    </citation>
    <scope>IDENTIFICATION</scope>
    <source>
        <tissue evidence="3">Blood</tissue>
    </source>
</reference>
<evidence type="ECO:0000313" key="3">
    <source>
        <dbReference type="RefSeq" id="XP_032095303.1"/>
    </source>
</evidence>
<gene>
    <name evidence="3" type="primary">NFE4</name>
</gene>
<proteinExistence type="predicted"/>
<keyword evidence="2" id="KW-1185">Reference proteome</keyword>
<evidence type="ECO:0000313" key="2">
    <source>
        <dbReference type="Proteomes" id="UP000504640"/>
    </source>
</evidence>
<feature type="compositionally biased region" description="Polar residues" evidence="1">
    <location>
        <begin position="88"/>
        <end position="99"/>
    </location>
</feature>
<dbReference type="RefSeq" id="XP_032095303.1">
    <property type="nucleotide sequence ID" value="XM_032239412.1"/>
</dbReference>
<dbReference type="CTD" id="58160"/>
<dbReference type="GeneID" id="116524218"/>
<name>A0A6J3ERE3_SAPAP</name>
<sequence length="99" mass="10246">MLATAIRTLQAHRATAPHGGLLVIHLHPVPVSSVAMKAPGPDNAQTQVSLPGHAPSAEDHTGSRTVSGPCKDRPHPFLNQPKAPARISSASPLKTDSAL</sequence>
<protein>
    <submittedName>
        <fullName evidence="3">Transcription factor NF-E4</fullName>
    </submittedName>
</protein>
<dbReference type="AlphaFoldDB" id="A0A6J3ERE3"/>
<accession>A0A6J3ERE3</accession>